<dbReference type="InterPro" id="IPR001471">
    <property type="entry name" value="AP2/ERF_dom"/>
</dbReference>
<dbReference type="SMART" id="SM00380">
    <property type="entry name" value="AP2"/>
    <property type="match status" value="1"/>
</dbReference>
<keyword evidence="9" id="KW-1185">Reference proteome</keyword>
<dbReference type="PANTHER" id="PTHR31190:SF482">
    <property type="entry name" value="AP2_ERF DOMAIN-CONTAINING PROTEIN"/>
    <property type="match status" value="1"/>
</dbReference>
<dbReference type="Gene3D" id="3.30.730.10">
    <property type="entry name" value="AP2/ERF domain"/>
    <property type="match status" value="1"/>
</dbReference>
<dbReference type="InterPro" id="IPR036955">
    <property type="entry name" value="AP2/ERF_dom_sf"/>
</dbReference>
<evidence type="ECO:0000256" key="6">
    <source>
        <dbReference type="ARBA" id="ARBA00024343"/>
    </source>
</evidence>
<gene>
    <name evidence="8" type="ORF">F3Y22_tig00112443pilonHSYRG00200</name>
</gene>
<evidence type="ECO:0000256" key="3">
    <source>
        <dbReference type="ARBA" id="ARBA00023125"/>
    </source>
</evidence>
<proteinExistence type="inferred from homology"/>
<organism evidence="8 9">
    <name type="scientific">Hibiscus syriacus</name>
    <name type="common">Rose of Sharon</name>
    <dbReference type="NCBI Taxonomy" id="106335"/>
    <lineage>
        <taxon>Eukaryota</taxon>
        <taxon>Viridiplantae</taxon>
        <taxon>Streptophyta</taxon>
        <taxon>Embryophyta</taxon>
        <taxon>Tracheophyta</taxon>
        <taxon>Spermatophyta</taxon>
        <taxon>Magnoliopsida</taxon>
        <taxon>eudicotyledons</taxon>
        <taxon>Gunneridae</taxon>
        <taxon>Pentapetalae</taxon>
        <taxon>rosids</taxon>
        <taxon>malvids</taxon>
        <taxon>Malvales</taxon>
        <taxon>Malvaceae</taxon>
        <taxon>Malvoideae</taxon>
        <taxon>Hibiscus</taxon>
    </lineage>
</organism>
<comment type="caution">
    <text evidence="8">The sequence shown here is derived from an EMBL/GenBank/DDBJ whole genome shotgun (WGS) entry which is preliminary data.</text>
</comment>
<dbReference type="PRINTS" id="PR00367">
    <property type="entry name" value="ETHRSPELEMNT"/>
</dbReference>
<evidence type="ECO:0000256" key="2">
    <source>
        <dbReference type="ARBA" id="ARBA00023015"/>
    </source>
</evidence>
<dbReference type="Proteomes" id="UP000436088">
    <property type="component" value="Unassembled WGS sequence"/>
</dbReference>
<keyword evidence="2" id="KW-0805">Transcription regulation</keyword>
<dbReference type="CDD" id="cd00018">
    <property type="entry name" value="AP2"/>
    <property type="match status" value="1"/>
</dbReference>
<evidence type="ECO:0000256" key="4">
    <source>
        <dbReference type="ARBA" id="ARBA00023163"/>
    </source>
</evidence>
<dbReference type="GO" id="GO:0003677">
    <property type="term" value="F:DNA binding"/>
    <property type="evidence" value="ECO:0007669"/>
    <property type="project" value="UniProtKB-KW"/>
</dbReference>
<comment type="similarity">
    <text evidence="6">Belongs to the AP2/ERF transcription factor family. ERF subfamily.</text>
</comment>
<protein>
    <recommendedName>
        <fullName evidence="7">AP2/ERF domain-containing protein</fullName>
    </recommendedName>
</protein>
<dbReference type="AlphaFoldDB" id="A0A6A2XCH0"/>
<dbReference type="InterPro" id="IPR044808">
    <property type="entry name" value="ERF_plant"/>
</dbReference>
<keyword evidence="4" id="KW-0804">Transcription</keyword>
<accession>A0A6A2XCH0</accession>
<dbReference type="PROSITE" id="PS51032">
    <property type="entry name" value="AP2_ERF"/>
    <property type="match status" value="1"/>
</dbReference>
<evidence type="ECO:0000313" key="9">
    <source>
        <dbReference type="Proteomes" id="UP000436088"/>
    </source>
</evidence>
<feature type="domain" description="AP2/ERF" evidence="7">
    <location>
        <begin position="9"/>
        <end position="48"/>
    </location>
</feature>
<evidence type="ECO:0000256" key="5">
    <source>
        <dbReference type="ARBA" id="ARBA00023242"/>
    </source>
</evidence>
<reference evidence="8" key="1">
    <citation type="submission" date="2019-09" db="EMBL/GenBank/DDBJ databases">
        <title>Draft genome information of white flower Hibiscus syriacus.</title>
        <authorList>
            <person name="Kim Y.-M."/>
        </authorList>
    </citation>
    <scope>NUCLEOTIDE SEQUENCE [LARGE SCALE GENOMIC DNA]</scope>
    <source>
        <strain evidence="8">YM2019G1</strain>
    </source>
</reference>
<dbReference type="InterPro" id="IPR016177">
    <property type="entry name" value="DNA-bd_dom_sf"/>
</dbReference>
<name>A0A6A2XCH0_HIBSY</name>
<evidence type="ECO:0000259" key="7">
    <source>
        <dbReference type="PROSITE" id="PS51032"/>
    </source>
</evidence>
<keyword evidence="5" id="KW-0539">Nucleus</keyword>
<dbReference type="EMBL" id="VEPZ02001581">
    <property type="protein sequence ID" value="KAE8667170.1"/>
    <property type="molecule type" value="Genomic_DNA"/>
</dbReference>
<dbReference type="GO" id="GO:0003700">
    <property type="term" value="F:DNA-binding transcription factor activity"/>
    <property type="evidence" value="ECO:0007669"/>
    <property type="project" value="InterPro"/>
</dbReference>
<dbReference type="GO" id="GO:0009873">
    <property type="term" value="P:ethylene-activated signaling pathway"/>
    <property type="evidence" value="ECO:0007669"/>
    <property type="project" value="InterPro"/>
</dbReference>
<sequence length="129" mass="14774">MRERKRKNQYRGIRQRPWGKWAAEIRDPRKGVRVWLGFQNSRDIILEASIEGDEFLEDANPNKKLKPNEVLPNAAVPRRELGCSIDAFLSGVATQDGGNQMDLWSFDEFPSMLGAAASEQKLHPTYKFL</sequence>
<dbReference type="PANTHER" id="PTHR31190">
    <property type="entry name" value="DNA-BINDING DOMAIN"/>
    <property type="match status" value="1"/>
</dbReference>
<evidence type="ECO:0000313" key="8">
    <source>
        <dbReference type="EMBL" id="KAE8667170.1"/>
    </source>
</evidence>
<keyword evidence="3" id="KW-0238">DNA-binding</keyword>
<comment type="subcellular location">
    <subcellularLocation>
        <location evidence="1">Nucleus</location>
    </subcellularLocation>
</comment>
<dbReference type="SUPFAM" id="SSF54171">
    <property type="entry name" value="DNA-binding domain"/>
    <property type="match status" value="1"/>
</dbReference>
<evidence type="ECO:0000256" key="1">
    <source>
        <dbReference type="ARBA" id="ARBA00004123"/>
    </source>
</evidence>
<dbReference type="GO" id="GO:0005634">
    <property type="term" value="C:nucleus"/>
    <property type="evidence" value="ECO:0007669"/>
    <property type="project" value="UniProtKB-SubCell"/>
</dbReference>